<evidence type="ECO:0000313" key="4">
    <source>
        <dbReference type="EMBL" id="KAJ8048018.1"/>
    </source>
</evidence>
<dbReference type="OrthoDB" id="1902038at2759"/>
<comment type="caution">
    <text evidence="4">The sequence shown here is derived from an EMBL/GenBank/DDBJ whole genome shotgun (WGS) entry which is preliminary data.</text>
</comment>
<feature type="compositionally biased region" description="Polar residues" evidence="2">
    <location>
        <begin position="523"/>
        <end position="532"/>
    </location>
</feature>
<reference evidence="4" key="1">
    <citation type="submission" date="2021-10" db="EMBL/GenBank/DDBJ databases">
        <title>Tropical sea cucumber genome reveals ecological adaptation and Cuvierian tubules defense mechanism.</title>
        <authorList>
            <person name="Chen T."/>
        </authorList>
    </citation>
    <scope>NUCLEOTIDE SEQUENCE</scope>
    <source>
        <strain evidence="4">Nanhai2018</strain>
        <tissue evidence="4">Muscle</tissue>
    </source>
</reference>
<proteinExistence type="predicted"/>
<dbReference type="GO" id="GO:0008270">
    <property type="term" value="F:zinc ion binding"/>
    <property type="evidence" value="ECO:0007669"/>
    <property type="project" value="UniProtKB-KW"/>
</dbReference>
<keyword evidence="1" id="KW-0862">Zinc</keyword>
<feature type="compositionally biased region" description="Low complexity" evidence="2">
    <location>
        <begin position="553"/>
        <end position="562"/>
    </location>
</feature>
<dbReference type="Pfam" id="PF04434">
    <property type="entry name" value="SWIM"/>
    <property type="match status" value="1"/>
</dbReference>
<feature type="region of interest" description="Disordered" evidence="2">
    <location>
        <begin position="506"/>
        <end position="532"/>
    </location>
</feature>
<accession>A0A9Q1CMM7</accession>
<protein>
    <recommendedName>
        <fullName evidence="3">SWIM-type domain-containing protein</fullName>
    </recommendedName>
</protein>
<evidence type="ECO:0000256" key="2">
    <source>
        <dbReference type="SAM" id="MobiDB-lite"/>
    </source>
</evidence>
<evidence type="ECO:0000313" key="5">
    <source>
        <dbReference type="Proteomes" id="UP001152320"/>
    </source>
</evidence>
<sequence length="721" mass="82054">MQTGHSLPFIVSLRNIHNHPVFCADAMRRRSASDETIETLKDLYGKGHSPSSALETIKADLQDKHGDEYVFISADRSVCPDLQFCYRLYYKIFNCAYGAVTGNKMFLDLEERLSDINTKYNETCAVMKKTEDQVVIAICTPLMKRVHTKLKHSGEMVFIDSSGNCDRHNIRIFLVMTHSAAGGLPLGVFIISSESQQTIEAGLRLLHSILPEGAFYSRKHLGPKVAITDDCLALRQSITALYPNTCIILCIFHLLQAMWCWLWDSQNGVAKNDRASLLNITKSLVYAQSPEELDELYERYLNEAIVCKYPQFKEHFSSVYSRKNEWAICLRDSLPVRGNHTNNFSEAAMRIVKDKILFRMKAFNVTQLVDFMITRFESYYERRLIDVSNNRMVSLVNSKYFLRDHEVNTEEIEKIDDYNYRVPGFTSNKCLYEVNMEIGTCTCPVGKTGGPCKHQHAVMRAFRMQTCNFVPTSSPEHRQMFFFIATGREDLDEAWFSSLERTEHDVAVTSQDIDDPSEETEDMASSSTPQESLDLQRYLQNRFDQRGMRSSHHSSTSTQVSDESSEQHLLERTELRALLESFEQRLSNPDFKRAIQSFLKKCHEMKSDSAMVSALHSFGRHTTAAAIASKHLKLRARRCLQTSSQIGVQPTAVARRKAALGGRRALITGRPTKICGMDHEYYKKQSKTGRGMLPKRKTSAPHNLAHCVSSAISLGRTHSTK</sequence>
<dbReference type="PANTHER" id="PTHR35385">
    <property type="entry name" value="PROTEIN B, PUTATIVE-RELATED-RELATED"/>
    <property type="match status" value="1"/>
</dbReference>
<feature type="compositionally biased region" description="Acidic residues" evidence="2">
    <location>
        <begin position="512"/>
        <end position="522"/>
    </location>
</feature>
<name>A0A9Q1CMM7_HOLLE</name>
<evidence type="ECO:0000256" key="1">
    <source>
        <dbReference type="PROSITE-ProRule" id="PRU00325"/>
    </source>
</evidence>
<dbReference type="EMBL" id="JAIZAY010000001">
    <property type="protein sequence ID" value="KAJ8048018.1"/>
    <property type="molecule type" value="Genomic_DNA"/>
</dbReference>
<dbReference type="Proteomes" id="UP001152320">
    <property type="component" value="Chromosome 1"/>
</dbReference>
<organism evidence="4 5">
    <name type="scientific">Holothuria leucospilota</name>
    <name type="common">Black long sea cucumber</name>
    <name type="synonym">Mertensiothuria leucospilota</name>
    <dbReference type="NCBI Taxonomy" id="206669"/>
    <lineage>
        <taxon>Eukaryota</taxon>
        <taxon>Metazoa</taxon>
        <taxon>Echinodermata</taxon>
        <taxon>Eleutherozoa</taxon>
        <taxon>Echinozoa</taxon>
        <taxon>Holothuroidea</taxon>
        <taxon>Aspidochirotacea</taxon>
        <taxon>Aspidochirotida</taxon>
        <taxon>Holothuriidae</taxon>
        <taxon>Holothuria</taxon>
    </lineage>
</organism>
<keyword evidence="1" id="KW-0863">Zinc-finger</keyword>
<dbReference type="AlphaFoldDB" id="A0A9Q1CMM7"/>
<dbReference type="PANTHER" id="PTHR35385:SF2">
    <property type="entry name" value="PROTEIN B, PUTATIVE-RELATED"/>
    <property type="match status" value="1"/>
</dbReference>
<evidence type="ECO:0000259" key="3">
    <source>
        <dbReference type="PROSITE" id="PS50966"/>
    </source>
</evidence>
<keyword evidence="1" id="KW-0479">Metal-binding</keyword>
<gene>
    <name evidence="4" type="ORF">HOLleu_00171</name>
</gene>
<keyword evidence="5" id="KW-1185">Reference proteome</keyword>
<feature type="region of interest" description="Disordered" evidence="2">
    <location>
        <begin position="545"/>
        <end position="567"/>
    </location>
</feature>
<dbReference type="PROSITE" id="PS50966">
    <property type="entry name" value="ZF_SWIM"/>
    <property type="match status" value="1"/>
</dbReference>
<dbReference type="InterPro" id="IPR007527">
    <property type="entry name" value="Znf_SWIM"/>
</dbReference>
<feature type="domain" description="SWIM-type" evidence="3">
    <location>
        <begin position="432"/>
        <end position="463"/>
    </location>
</feature>